<proteinExistence type="inferred from homology"/>
<dbReference type="SMART" id="SM00574">
    <property type="entry name" value="POX"/>
    <property type="match status" value="1"/>
</dbReference>
<evidence type="ECO:0000313" key="12">
    <source>
        <dbReference type="Proteomes" id="UP001229421"/>
    </source>
</evidence>
<feature type="DNA-binding region" description="Homeobox" evidence="8">
    <location>
        <begin position="330"/>
        <end position="392"/>
    </location>
</feature>
<evidence type="ECO:0000256" key="9">
    <source>
        <dbReference type="SAM" id="MobiDB-lite"/>
    </source>
</evidence>
<dbReference type="GO" id="GO:0006355">
    <property type="term" value="P:regulation of DNA-templated transcription"/>
    <property type="evidence" value="ECO:0007669"/>
    <property type="project" value="InterPro"/>
</dbReference>
<dbReference type="Pfam" id="PF05920">
    <property type="entry name" value="Homeobox_KN"/>
    <property type="match status" value="1"/>
</dbReference>
<dbReference type="InterPro" id="IPR006563">
    <property type="entry name" value="POX_dom"/>
</dbReference>
<dbReference type="Gene3D" id="1.10.10.60">
    <property type="entry name" value="Homeodomain-like"/>
    <property type="match status" value="1"/>
</dbReference>
<name>A0AAD8P053_TARER</name>
<evidence type="ECO:0000256" key="2">
    <source>
        <dbReference type="ARBA" id="ARBA00006454"/>
    </source>
</evidence>
<evidence type="ECO:0000256" key="5">
    <source>
        <dbReference type="ARBA" id="ARBA00023155"/>
    </source>
</evidence>
<protein>
    <recommendedName>
        <fullName evidence="10">Homeobox domain-containing protein</fullName>
    </recommendedName>
</protein>
<evidence type="ECO:0000256" key="6">
    <source>
        <dbReference type="ARBA" id="ARBA00023163"/>
    </source>
</evidence>
<organism evidence="11 12">
    <name type="scientific">Tagetes erecta</name>
    <name type="common">African marigold</name>
    <dbReference type="NCBI Taxonomy" id="13708"/>
    <lineage>
        <taxon>Eukaryota</taxon>
        <taxon>Viridiplantae</taxon>
        <taxon>Streptophyta</taxon>
        <taxon>Embryophyta</taxon>
        <taxon>Tracheophyta</taxon>
        <taxon>Spermatophyta</taxon>
        <taxon>Magnoliopsida</taxon>
        <taxon>eudicotyledons</taxon>
        <taxon>Gunneridae</taxon>
        <taxon>Pentapetalae</taxon>
        <taxon>asterids</taxon>
        <taxon>campanulids</taxon>
        <taxon>Asterales</taxon>
        <taxon>Asteraceae</taxon>
        <taxon>Asteroideae</taxon>
        <taxon>Heliantheae alliance</taxon>
        <taxon>Tageteae</taxon>
        <taxon>Tagetes</taxon>
    </lineage>
</organism>
<keyword evidence="6" id="KW-0804">Transcription</keyword>
<evidence type="ECO:0000256" key="1">
    <source>
        <dbReference type="ARBA" id="ARBA00004123"/>
    </source>
</evidence>
<dbReference type="CDD" id="cd00086">
    <property type="entry name" value="homeodomain"/>
    <property type="match status" value="1"/>
</dbReference>
<dbReference type="SMART" id="SM00389">
    <property type="entry name" value="HOX"/>
    <property type="match status" value="1"/>
</dbReference>
<dbReference type="GO" id="GO:0005634">
    <property type="term" value="C:nucleus"/>
    <property type="evidence" value="ECO:0007669"/>
    <property type="project" value="UniProtKB-SubCell"/>
</dbReference>
<evidence type="ECO:0000256" key="8">
    <source>
        <dbReference type="PROSITE-ProRule" id="PRU00108"/>
    </source>
</evidence>
<keyword evidence="3" id="KW-0805">Transcription regulation</keyword>
<evidence type="ECO:0000256" key="7">
    <source>
        <dbReference type="ARBA" id="ARBA00023242"/>
    </source>
</evidence>
<accession>A0AAD8P053</accession>
<dbReference type="PROSITE" id="PS50071">
    <property type="entry name" value="HOMEOBOX_2"/>
    <property type="match status" value="1"/>
</dbReference>
<comment type="similarity">
    <text evidence="2">Belongs to the TALE/BELL homeobox family.</text>
</comment>
<dbReference type="GO" id="GO:0003677">
    <property type="term" value="F:DNA binding"/>
    <property type="evidence" value="ECO:0007669"/>
    <property type="project" value="UniProtKB-UniRule"/>
</dbReference>
<dbReference type="InterPro" id="IPR050224">
    <property type="entry name" value="TALE_homeobox"/>
</dbReference>
<dbReference type="Pfam" id="PF07526">
    <property type="entry name" value="POX"/>
    <property type="match status" value="1"/>
</dbReference>
<keyword evidence="7 8" id="KW-0539">Nucleus</keyword>
<comment type="caution">
    <text evidence="11">The sequence shown here is derived from an EMBL/GenBank/DDBJ whole genome shotgun (WGS) entry which is preliminary data.</text>
</comment>
<feature type="compositionally biased region" description="Basic and acidic residues" evidence="9">
    <location>
        <begin position="425"/>
        <end position="438"/>
    </location>
</feature>
<feature type="region of interest" description="Disordered" evidence="9">
    <location>
        <begin position="197"/>
        <end position="216"/>
    </location>
</feature>
<feature type="region of interest" description="Disordered" evidence="9">
    <location>
        <begin position="403"/>
        <end position="441"/>
    </location>
</feature>
<feature type="compositionally biased region" description="Polar residues" evidence="9">
    <location>
        <begin position="200"/>
        <end position="215"/>
    </location>
</feature>
<feature type="domain" description="Homeobox" evidence="10">
    <location>
        <begin position="328"/>
        <end position="391"/>
    </location>
</feature>
<dbReference type="PANTHER" id="PTHR11850">
    <property type="entry name" value="HOMEOBOX PROTEIN TRANSCRIPTION FACTORS"/>
    <property type="match status" value="1"/>
</dbReference>
<evidence type="ECO:0000256" key="3">
    <source>
        <dbReference type="ARBA" id="ARBA00023015"/>
    </source>
</evidence>
<sequence length="476" mass="54926">MATYYPTSTNHQRDHHHVFPSSYLSNQQQQIDSFQEPPIDIMYQNDNTTDPSYLDLLSGQTQSNPRNLSRVDQNHQELSLSLGMQITSSMDMQPFQYNYLNPHLQDSSDHGSPCNKLENVDFLSFDRPMNNVQCSVSGAYQIPSGVVPRIYNSRYLKPAQELLEEVANIHEAMRQLKMNKRNNLHKSDENYTRVELQSAPLESTTSSSADQLSASEKNELQNKLTKLFSLLDEVDRRYRDYCQQLRIVEGSLDMVTGCGVARSYTALAHQTISRHFRCLRDAINSQIQATRQNLGEQDDSSDRVLPRLRNVEKQLRQQRTLNPLGVVRHSWRPQRGLPEGSVSILRAWLFEHFLNPYPKDSEKIMLARQTGLTRSQIANWFINARVRLWKPMVEDMYKEEFGDEDTANCKSSPEQARKGTIVRSSSEEDKSKELHKNSNLDFGNDMEVNGYMGQRHVDLADQYRFDDPQLLPDFVV</sequence>
<gene>
    <name evidence="11" type="ORF">QVD17_15974</name>
</gene>
<dbReference type="SUPFAM" id="SSF46689">
    <property type="entry name" value="Homeodomain-like"/>
    <property type="match status" value="1"/>
</dbReference>
<dbReference type="InterPro" id="IPR001356">
    <property type="entry name" value="HD"/>
</dbReference>
<evidence type="ECO:0000313" key="11">
    <source>
        <dbReference type="EMBL" id="KAK1427291.1"/>
    </source>
</evidence>
<comment type="subcellular location">
    <subcellularLocation>
        <location evidence="1 8">Nucleus</location>
    </subcellularLocation>
</comment>
<reference evidence="11" key="1">
    <citation type="journal article" date="2023" name="bioRxiv">
        <title>Improved chromosome-level genome assembly for marigold (Tagetes erecta).</title>
        <authorList>
            <person name="Jiang F."/>
            <person name="Yuan L."/>
            <person name="Wang S."/>
            <person name="Wang H."/>
            <person name="Xu D."/>
            <person name="Wang A."/>
            <person name="Fan W."/>
        </authorList>
    </citation>
    <scope>NUCLEOTIDE SEQUENCE</scope>
    <source>
        <strain evidence="11">WSJ</strain>
        <tissue evidence="11">Leaf</tissue>
    </source>
</reference>
<dbReference type="AlphaFoldDB" id="A0AAD8P053"/>
<dbReference type="EMBL" id="JAUHHV010000004">
    <property type="protein sequence ID" value="KAK1427291.1"/>
    <property type="molecule type" value="Genomic_DNA"/>
</dbReference>
<keyword evidence="12" id="KW-1185">Reference proteome</keyword>
<dbReference type="InterPro" id="IPR008422">
    <property type="entry name" value="KN_HD"/>
</dbReference>
<keyword evidence="4 8" id="KW-0238">DNA-binding</keyword>
<evidence type="ECO:0000259" key="10">
    <source>
        <dbReference type="PROSITE" id="PS50071"/>
    </source>
</evidence>
<keyword evidence="5 8" id="KW-0371">Homeobox</keyword>
<evidence type="ECO:0000256" key="4">
    <source>
        <dbReference type="ARBA" id="ARBA00023125"/>
    </source>
</evidence>
<dbReference type="InterPro" id="IPR009057">
    <property type="entry name" value="Homeodomain-like_sf"/>
</dbReference>
<dbReference type="Proteomes" id="UP001229421">
    <property type="component" value="Unassembled WGS sequence"/>
</dbReference>